<organism evidence="7 8">
    <name type="scientific">Lacihabitans lacunae</name>
    <dbReference type="NCBI Taxonomy" id="1028214"/>
    <lineage>
        <taxon>Bacteria</taxon>
        <taxon>Pseudomonadati</taxon>
        <taxon>Bacteroidota</taxon>
        <taxon>Cytophagia</taxon>
        <taxon>Cytophagales</taxon>
        <taxon>Leadbetterellaceae</taxon>
        <taxon>Lacihabitans</taxon>
    </lineage>
</organism>
<name>A0ABV7YVV3_9BACT</name>
<evidence type="ECO:0000256" key="5">
    <source>
        <dbReference type="ARBA" id="ARBA00023136"/>
    </source>
</evidence>
<feature type="transmembrane region" description="Helical" evidence="6">
    <location>
        <begin position="7"/>
        <end position="22"/>
    </location>
</feature>
<evidence type="ECO:0000256" key="4">
    <source>
        <dbReference type="ARBA" id="ARBA00022989"/>
    </source>
</evidence>
<gene>
    <name evidence="7" type="ORF">ACFOOI_07345</name>
</gene>
<dbReference type="PANTHER" id="PTHR39087:SF2">
    <property type="entry name" value="UPF0104 MEMBRANE PROTEIN MJ1595"/>
    <property type="match status" value="1"/>
</dbReference>
<accession>A0ABV7YVV3</accession>
<keyword evidence="2" id="KW-1003">Cell membrane</keyword>
<evidence type="ECO:0000313" key="8">
    <source>
        <dbReference type="Proteomes" id="UP001595616"/>
    </source>
</evidence>
<dbReference type="InterPro" id="IPR022791">
    <property type="entry name" value="L-PG_synthase/AglD"/>
</dbReference>
<dbReference type="Proteomes" id="UP001595616">
    <property type="component" value="Unassembled WGS sequence"/>
</dbReference>
<dbReference type="PANTHER" id="PTHR39087">
    <property type="entry name" value="UPF0104 MEMBRANE PROTEIN MJ1595"/>
    <property type="match status" value="1"/>
</dbReference>
<protein>
    <submittedName>
        <fullName evidence="7">Lysylphosphatidylglycerol synthase transmembrane domain-containing protein</fullName>
    </submittedName>
</protein>
<feature type="transmembrane region" description="Helical" evidence="6">
    <location>
        <begin position="122"/>
        <end position="140"/>
    </location>
</feature>
<dbReference type="Pfam" id="PF03706">
    <property type="entry name" value="LPG_synthase_TM"/>
    <property type="match status" value="1"/>
</dbReference>
<feature type="transmembrane region" description="Helical" evidence="6">
    <location>
        <begin position="37"/>
        <end position="54"/>
    </location>
</feature>
<feature type="transmembrane region" description="Helical" evidence="6">
    <location>
        <begin position="218"/>
        <end position="237"/>
    </location>
</feature>
<evidence type="ECO:0000256" key="6">
    <source>
        <dbReference type="SAM" id="Phobius"/>
    </source>
</evidence>
<keyword evidence="4 6" id="KW-1133">Transmembrane helix</keyword>
<reference evidence="8" key="1">
    <citation type="journal article" date="2019" name="Int. J. Syst. Evol. Microbiol.">
        <title>The Global Catalogue of Microorganisms (GCM) 10K type strain sequencing project: providing services to taxonomists for standard genome sequencing and annotation.</title>
        <authorList>
            <consortium name="The Broad Institute Genomics Platform"/>
            <consortium name="The Broad Institute Genome Sequencing Center for Infectious Disease"/>
            <person name="Wu L."/>
            <person name="Ma J."/>
        </authorList>
    </citation>
    <scope>NUCLEOTIDE SEQUENCE [LARGE SCALE GENOMIC DNA]</scope>
    <source>
        <strain evidence="8">CECT 7956</strain>
    </source>
</reference>
<evidence type="ECO:0000313" key="7">
    <source>
        <dbReference type="EMBL" id="MFC3810460.1"/>
    </source>
</evidence>
<keyword evidence="5 6" id="KW-0472">Membrane</keyword>
<dbReference type="RefSeq" id="WP_379836624.1">
    <property type="nucleotide sequence ID" value="NZ_JBHRYQ010000001.1"/>
</dbReference>
<feature type="transmembrane region" description="Helical" evidence="6">
    <location>
        <begin position="249"/>
        <end position="276"/>
    </location>
</feature>
<keyword evidence="8" id="KW-1185">Reference proteome</keyword>
<keyword evidence="3 6" id="KW-0812">Transmembrane</keyword>
<evidence type="ECO:0000256" key="2">
    <source>
        <dbReference type="ARBA" id="ARBA00022475"/>
    </source>
</evidence>
<dbReference type="EMBL" id="JBHRYQ010000001">
    <property type="protein sequence ID" value="MFC3810460.1"/>
    <property type="molecule type" value="Genomic_DNA"/>
</dbReference>
<evidence type="ECO:0000256" key="3">
    <source>
        <dbReference type="ARBA" id="ARBA00022692"/>
    </source>
</evidence>
<feature type="transmembrane region" description="Helical" evidence="6">
    <location>
        <begin position="160"/>
        <end position="179"/>
    </location>
</feature>
<feature type="transmembrane region" description="Helical" evidence="6">
    <location>
        <begin position="186"/>
        <end position="206"/>
    </location>
</feature>
<comment type="caution">
    <text evidence="7">The sequence shown here is derived from an EMBL/GenBank/DDBJ whole genome shotgun (WGS) entry which is preliminary data.</text>
</comment>
<comment type="subcellular location">
    <subcellularLocation>
        <location evidence="1">Cell membrane</location>
        <topology evidence="1">Multi-pass membrane protein</topology>
    </subcellularLocation>
</comment>
<feature type="transmembrane region" description="Helical" evidence="6">
    <location>
        <begin position="296"/>
        <end position="320"/>
    </location>
</feature>
<sequence length="326" mass="36143">MKKILKYLLPIALGLGLFYWVFKDMDLMSIVQNFKDANYFLVSIGLFVAFVAHASRGVRWKLMLEPMGYKVSSLNATAGVLIGYMTNLVLPRAGELARSVSLQNTEEVPFEKSFGAVLAERVIDVLVLLCLLVLNILLEFDRIKDLVMELLGDKLKNTNALLLLLIVAVVLFSILVFIYKKYKKRILAFAIFQKITTFLAGLWAGFSSVLKMEKPGMFVFHTVLIWSMYYLSTYILCMAVPLGQNVTPLAVLTILVMGSIGMAAPTIGGIGSYHLLVGKIMVLYGLSNEEGINLATFLHTMQGIIYVLLLGILGFAIAFFGKKKSA</sequence>
<evidence type="ECO:0000256" key="1">
    <source>
        <dbReference type="ARBA" id="ARBA00004651"/>
    </source>
</evidence>
<dbReference type="NCBIfam" id="TIGR00374">
    <property type="entry name" value="flippase-like domain"/>
    <property type="match status" value="1"/>
</dbReference>
<proteinExistence type="predicted"/>